<evidence type="ECO:0000256" key="3">
    <source>
        <dbReference type="ARBA" id="ARBA00022989"/>
    </source>
</evidence>
<accession>A0A0C4F476</accession>
<organism evidence="7">
    <name type="scientific">Puccinia triticina (isolate 1-1 / race 1 (BBBD))</name>
    <name type="common">Brown leaf rust fungus</name>
    <dbReference type="NCBI Taxonomy" id="630390"/>
    <lineage>
        <taxon>Eukaryota</taxon>
        <taxon>Fungi</taxon>
        <taxon>Dikarya</taxon>
        <taxon>Basidiomycota</taxon>
        <taxon>Pucciniomycotina</taxon>
        <taxon>Pucciniomycetes</taxon>
        <taxon>Pucciniales</taxon>
        <taxon>Pucciniaceae</taxon>
        <taxon>Puccinia</taxon>
    </lineage>
</organism>
<comment type="subcellular location">
    <subcellularLocation>
        <location evidence="1">Membrane</location>
    </subcellularLocation>
</comment>
<evidence type="ECO:0000256" key="1">
    <source>
        <dbReference type="ARBA" id="ARBA00004370"/>
    </source>
</evidence>
<evidence type="ECO:0000259" key="6">
    <source>
        <dbReference type="Pfam" id="PF13664"/>
    </source>
</evidence>
<evidence type="ECO:0000256" key="2">
    <source>
        <dbReference type="ARBA" id="ARBA00022692"/>
    </source>
</evidence>
<dbReference type="InterPro" id="IPR025423">
    <property type="entry name" value="TMEM205-like"/>
</dbReference>
<evidence type="ECO:0000313" key="9">
    <source>
        <dbReference type="Proteomes" id="UP000005240"/>
    </source>
</evidence>
<gene>
    <name evidence="7" type="ORF">PTTG_07910</name>
</gene>
<dbReference type="PANTHER" id="PTHR23241:SF102">
    <property type="entry name" value="LD23009P"/>
    <property type="match status" value="1"/>
</dbReference>
<dbReference type="PANTHER" id="PTHR23241">
    <property type="entry name" value="LATE EMBRYOGENESIS ABUNDANT PLANTS LEA-RELATED"/>
    <property type="match status" value="1"/>
</dbReference>
<dbReference type="GO" id="GO:0016020">
    <property type="term" value="C:membrane"/>
    <property type="evidence" value="ECO:0007669"/>
    <property type="project" value="UniProtKB-SubCell"/>
</dbReference>
<reference evidence="7" key="2">
    <citation type="submission" date="2016-05" db="EMBL/GenBank/DDBJ databases">
        <title>Comparative analysis highlights variable genome content of wheat rusts and divergence of the mating loci.</title>
        <authorList>
            <person name="Cuomo C.A."/>
            <person name="Bakkeren G."/>
            <person name="Szabo L."/>
            <person name="Khalil H."/>
            <person name="Joly D."/>
            <person name="Goldberg J."/>
            <person name="Young S."/>
            <person name="Zeng Q."/>
            <person name="Fellers J."/>
        </authorList>
    </citation>
    <scope>NUCLEOTIDE SEQUENCE [LARGE SCALE GENOMIC DNA]</scope>
    <source>
        <strain evidence="7">1-1 BBBD Race 1</strain>
    </source>
</reference>
<name>A0A0C4F476_PUCT1</name>
<reference evidence="7" key="1">
    <citation type="submission" date="2009-11" db="EMBL/GenBank/DDBJ databases">
        <authorList>
            <consortium name="The Broad Institute Genome Sequencing Platform"/>
            <person name="Ward D."/>
            <person name="Feldgarden M."/>
            <person name="Earl A."/>
            <person name="Young S.K."/>
            <person name="Zeng Q."/>
            <person name="Koehrsen M."/>
            <person name="Alvarado L."/>
            <person name="Berlin A."/>
            <person name="Bochicchio J."/>
            <person name="Borenstein D."/>
            <person name="Chapman S.B."/>
            <person name="Chen Z."/>
            <person name="Engels R."/>
            <person name="Freedman E."/>
            <person name="Gellesch M."/>
            <person name="Goldberg J."/>
            <person name="Griggs A."/>
            <person name="Gujja S."/>
            <person name="Heilman E."/>
            <person name="Heiman D."/>
            <person name="Hepburn T."/>
            <person name="Howarth C."/>
            <person name="Jen D."/>
            <person name="Larson L."/>
            <person name="Lewis B."/>
            <person name="Mehta T."/>
            <person name="Park D."/>
            <person name="Pearson M."/>
            <person name="Roberts A."/>
            <person name="Saif S."/>
            <person name="Shea T."/>
            <person name="Shenoy N."/>
            <person name="Sisk P."/>
            <person name="Stolte C."/>
            <person name="Sykes S."/>
            <person name="Thomson T."/>
            <person name="Walk T."/>
            <person name="White J."/>
            <person name="Yandava C."/>
            <person name="Izard J."/>
            <person name="Baranova O.V."/>
            <person name="Blanton J.M."/>
            <person name="Tanner A.C."/>
            <person name="Dewhirst F.E."/>
            <person name="Haas B."/>
            <person name="Nusbaum C."/>
            <person name="Birren B."/>
        </authorList>
    </citation>
    <scope>NUCLEOTIDE SEQUENCE [LARGE SCALE GENOMIC DNA]</scope>
    <source>
        <strain evidence="7">1-1 BBBD Race 1</strain>
    </source>
</reference>
<keyword evidence="2 5" id="KW-0812">Transmembrane</keyword>
<protein>
    <submittedName>
        <fullName evidence="8">DUF4149 domain-containing protein</fullName>
    </submittedName>
</protein>
<evidence type="ECO:0000313" key="7">
    <source>
        <dbReference type="EMBL" id="OAV99280.1"/>
    </source>
</evidence>
<dbReference type="OrthoDB" id="1641132at2759"/>
<dbReference type="EnsemblFungi" id="PTTG_07910-t43_1">
    <property type="protein sequence ID" value="PTTG_07910-t43_1-p1"/>
    <property type="gene ID" value="PTTG_07910"/>
</dbReference>
<proteinExistence type="predicted"/>
<dbReference type="EMBL" id="ADAS02000003">
    <property type="protein sequence ID" value="OAV99280.1"/>
    <property type="molecule type" value="Genomic_DNA"/>
</dbReference>
<keyword evidence="3 5" id="KW-1133">Transmembrane helix</keyword>
<feature type="domain" description="TMEM205-like" evidence="6">
    <location>
        <begin position="22"/>
        <end position="129"/>
    </location>
</feature>
<feature type="transmembrane region" description="Helical" evidence="5">
    <location>
        <begin position="100"/>
        <end position="117"/>
    </location>
</feature>
<evidence type="ECO:0000313" key="8">
    <source>
        <dbReference type="EnsemblFungi" id="PTTG_07910-t43_1-p1"/>
    </source>
</evidence>
<dbReference type="Pfam" id="PF13664">
    <property type="entry name" value="DUF4149"/>
    <property type="match status" value="1"/>
</dbReference>
<dbReference type="AlphaFoldDB" id="A0A0C4F476"/>
<dbReference type="InterPro" id="IPR053009">
    <property type="entry name" value="Xanthocillin_Biosynth-Assoc"/>
</dbReference>
<evidence type="ECO:0000256" key="5">
    <source>
        <dbReference type="SAM" id="Phobius"/>
    </source>
</evidence>
<keyword evidence="9" id="KW-1185">Reference proteome</keyword>
<evidence type="ECO:0000256" key="4">
    <source>
        <dbReference type="ARBA" id="ARBA00023136"/>
    </source>
</evidence>
<dbReference type="Proteomes" id="UP000005240">
    <property type="component" value="Unassembled WGS sequence"/>
</dbReference>
<dbReference type="OMA" id="PLTSKTM"/>
<feature type="transmembrane region" description="Helical" evidence="5">
    <location>
        <begin position="157"/>
        <end position="179"/>
    </location>
</feature>
<sequence>MTRVTLASLIEVGLSPRSIFNLALGVNVGSAVWVSTIGGVILYKNAPRPLFGNLQAKLLPQYFKMTAGLSALMLGIHFKLGSSLHRSCNGCSDSTYVLRYLLATMTVSSLVNLFYVGPKTTEIMFARHELEAAENKSYDQEDASDRMKQLNKQFSKLHGISSGLNLIGFLVPSIFLGLWTGEYGLF</sequence>
<reference evidence="8" key="4">
    <citation type="submission" date="2025-05" db="UniProtKB">
        <authorList>
            <consortium name="EnsemblFungi"/>
        </authorList>
    </citation>
    <scope>IDENTIFICATION</scope>
    <source>
        <strain evidence="8">isolate 1-1 / race 1 (BBBD)</strain>
    </source>
</reference>
<dbReference type="VEuPathDB" id="FungiDB:PTTG_07910"/>
<reference evidence="8 9" key="3">
    <citation type="journal article" date="2017" name="G3 (Bethesda)">
        <title>Comparative analysis highlights variable genome content of wheat rusts and divergence of the mating loci.</title>
        <authorList>
            <person name="Cuomo C.A."/>
            <person name="Bakkeren G."/>
            <person name="Khalil H.B."/>
            <person name="Panwar V."/>
            <person name="Joly D."/>
            <person name="Linning R."/>
            <person name="Sakthikumar S."/>
            <person name="Song X."/>
            <person name="Adiconis X."/>
            <person name="Fan L."/>
            <person name="Goldberg J.M."/>
            <person name="Levin J.Z."/>
            <person name="Young S."/>
            <person name="Zeng Q."/>
            <person name="Anikster Y."/>
            <person name="Bruce M."/>
            <person name="Wang M."/>
            <person name="Yin C."/>
            <person name="McCallum B."/>
            <person name="Szabo L.J."/>
            <person name="Hulbert S."/>
            <person name="Chen X."/>
            <person name="Fellers J.P."/>
        </authorList>
    </citation>
    <scope>NUCLEOTIDE SEQUENCE</scope>
    <source>
        <strain evidence="8">isolate 1-1 / race 1 (BBBD)</strain>
        <strain evidence="9">Isolate 1-1 / race 1 (BBBD)</strain>
    </source>
</reference>
<dbReference type="STRING" id="630390.A0A0C4F476"/>
<feature type="transmembrane region" description="Helical" evidence="5">
    <location>
        <begin position="20"/>
        <end position="42"/>
    </location>
</feature>
<keyword evidence="4 5" id="KW-0472">Membrane</keyword>